<dbReference type="AlphaFoldDB" id="A0AAV5WLN2"/>
<feature type="compositionally biased region" description="Polar residues" evidence="1">
    <location>
        <begin position="375"/>
        <end position="385"/>
    </location>
</feature>
<organism evidence="2 3">
    <name type="scientific">Pristionchus fissidentatus</name>
    <dbReference type="NCBI Taxonomy" id="1538716"/>
    <lineage>
        <taxon>Eukaryota</taxon>
        <taxon>Metazoa</taxon>
        <taxon>Ecdysozoa</taxon>
        <taxon>Nematoda</taxon>
        <taxon>Chromadorea</taxon>
        <taxon>Rhabditida</taxon>
        <taxon>Rhabditina</taxon>
        <taxon>Diplogasteromorpha</taxon>
        <taxon>Diplogasteroidea</taxon>
        <taxon>Neodiplogasteridae</taxon>
        <taxon>Pristionchus</taxon>
    </lineage>
</organism>
<feature type="compositionally biased region" description="Polar residues" evidence="1">
    <location>
        <begin position="635"/>
        <end position="644"/>
    </location>
</feature>
<evidence type="ECO:0000313" key="3">
    <source>
        <dbReference type="Proteomes" id="UP001432322"/>
    </source>
</evidence>
<feature type="compositionally biased region" description="Basic residues" evidence="1">
    <location>
        <begin position="700"/>
        <end position="713"/>
    </location>
</feature>
<feature type="region of interest" description="Disordered" evidence="1">
    <location>
        <begin position="471"/>
        <end position="733"/>
    </location>
</feature>
<dbReference type="Gene3D" id="3.40.50.300">
    <property type="entry name" value="P-loop containing nucleotide triphosphate hydrolases"/>
    <property type="match status" value="1"/>
</dbReference>
<protein>
    <recommendedName>
        <fullName evidence="4">ADP ribosylation factor</fullName>
    </recommendedName>
</protein>
<feature type="compositionally biased region" description="Basic and acidic residues" evidence="1">
    <location>
        <begin position="679"/>
        <end position="699"/>
    </location>
</feature>
<feature type="compositionally biased region" description="Basic and acidic residues" evidence="1">
    <location>
        <begin position="723"/>
        <end position="733"/>
    </location>
</feature>
<dbReference type="PANTHER" id="PTHR14932:SF1">
    <property type="entry name" value="RAB-LIKE PROTEIN 6"/>
    <property type="match status" value="1"/>
</dbReference>
<feature type="compositionally biased region" description="Basic and acidic residues" evidence="1">
    <location>
        <begin position="471"/>
        <end position="481"/>
    </location>
</feature>
<feature type="region of interest" description="Disordered" evidence="1">
    <location>
        <begin position="296"/>
        <end position="455"/>
    </location>
</feature>
<feature type="compositionally biased region" description="Low complexity" evidence="1">
    <location>
        <begin position="318"/>
        <end position="330"/>
    </location>
</feature>
<dbReference type="InterPro" id="IPR040385">
    <property type="entry name" value="RABL6"/>
</dbReference>
<sequence>RQIIMISALKKKLGGGQTETNGSAPPSMPSGVRPIDAALQKKYARGVQYNMRIVIRGDRSTGKSCLLKRLQGQAFEEEYVATEEIQVANIHWNYRATDDVVKVDVWDVVDHSRKRKVQSNVLKLTNTKASTGEELEDAACDARFVDVYKGAHGVILIFDITKQWTWEYVQKEAIKVPTNLPVLILANRRDMGHHRQMTDDQIAHWVDGFNRDYPSPDGFTRARWTCASMRNNFGLRFVHLFFNIPFLTLQRETLRRQIETNKIEIAGSFAELDCYSETGEADYDLFSENVANSRRAAAERVAPPPQRVAPPPGVLNGSTPSSSSATTPSSVIPRSPAARGPMGGGQLPPGVRLPGVNCGETTTTGGGGGGGAHSPASSNTTGTRRSSFEIVNGGTIDEGEDALRGEDEEDDEEVENFLGNAQTLASTSAPRVARGSTSDDDLPSGRGGKKSSNTMVRTFEEDFTTDEQLAKQMEKALERQPQRTAPLTPSRPVDLPMRKNERGGEKTTGDRTPTAFRVKLNSDDSTSEYHTPDRNEEEEEEDTDDEEDQEVLHSPSPVVPLPPPSHAVSMTHDDLDDWLGGPTTPNSDTKIHTRVVDSSDEEIGMSIGGRKEEEESEEESVYSKPVFAPTKKTKNTVLKSTVARSVSPALSDPPADRLEVEEEEEEEVTPKKEKKKKVKGEEGAKKKSKKTIEETEEKGKKKKKVATSTKPKKSALDAFLDGDEIHPDTYDEL</sequence>
<feature type="non-terminal residue" evidence="2">
    <location>
        <position position="1"/>
    </location>
</feature>
<dbReference type="InterPro" id="IPR027417">
    <property type="entry name" value="P-loop_NTPase"/>
</dbReference>
<feature type="compositionally biased region" description="Acidic residues" evidence="1">
    <location>
        <begin position="406"/>
        <end position="415"/>
    </location>
</feature>
<keyword evidence="3" id="KW-1185">Reference proteome</keyword>
<accession>A0AAV5WLN2</accession>
<dbReference type="GO" id="GO:0005829">
    <property type="term" value="C:cytosol"/>
    <property type="evidence" value="ECO:0007669"/>
    <property type="project" value="TreeGrafter"/>
</dbReference>
<dbReference type="SUPFAM" id="SSF52540">
    <property type="entry name" value="P-loop containing nucleoside triphosphate hydrolases"/>
    <property type="match status" value="1"/>
</dbReference>
<dbReference type="SMART" id="SM00175">
    <property type="entry name" value="RAB"/>
    <property type="match status" value="1"/>
</dbReference>
<gene>
    <name evidence="2" type="ORF">PFISCL1PPCAC_23837</name>
</gene>
<feature type="compositionally biased region" description="Basic and acidic residues" evidence="1">
    <location>
        <begin position="496"/>
        <end position="509"/>
    </location>
</feature>
<dbReference type="Pfam" id="PF08477">
    <property type="entry name" value="Roc"/>
    <property type="match status" value="1"/>
</dbReference>
<feature type="compositionally biased region" description="Acidic residues" evidence="1">
    <location>
        <begin position="535"/>
        <end position="549"/>
    </location>
</feature>
<reference evidence="2" key="1">
    <citation type="submission" date="2023-10" db="EMBL/GenBank/DDBJ databases">
        <title>Genome assembly of Pristionchus species.</title>
        <authorList>
            <person name="Yoshida K."/>
            <person name="Sommer R.J."/>
        </authorList>
    </citation>
    <scope>NUCLEOTIDE SEQUENCE</scope>
    <source>
        <strain evidence="2">RS5133</strain>
    </source>
</reference>
<dbReference type="PROSITE" id="PS51419">
    <property type="entry name" value="RAB"/>
    <property type="match status" value="1"/>
</dbReference>
<proteinExistence type="predicted"/>
<feature type="compositionally biased region" description="Polar residues" evidence="1">
    <location>
        <begin position="419"/>
        <end position="429"/>
    </location>
</feature>
<dbReference type="GO" id="GO:0005525">
    <property type="term" value="F:GTP binding"/>
    <property type="evidence" value="ECO:0007669"/>
    <property type="project" value="InterPro"/>
</dbReference>
<evidence type="ECO:0008006" key="4">
    <source>
        <dbReference type="Google" id="ProtNLM"/>
    </source>
</evidence>
<feature type="compositionally biased region" description="Pro residues" evidence="1">
    <location>
        <begin position="302"/>
        <end position="313"/>
    </location>
</feature>
<name>A0AAV5WLN2_9BILA</name>
<dbReference type="Proteomes" id="UP001432322">
    <property type="component" value="Unassembled WGS sequence"/>
</dbReference>
<comment type="caution">
    <text evidence="2">The sequence shown here is derived from an EMBL/GenBank/DDBJ whole genome shotgun (WGS) entry which is preliminary data.</text>
</comment>
<dbReference type="EMBL" id="BTSY01000006">
    <property type="protein sequence ID" value="GMT32540.1"/>
    <property type="molecule type" value="Genomic_DNA"/>
</dbReference>
<evidence type="ECO:0000256" key="1">
    <source>
        <dbReference type="SAM" id="MobiDB-lite"/>
    </source>
</evidence>
<evidence type="ECO:0000313" key="2">
    <source>
        <dbReference type="EMBL" id="GMT32540.1"/>
    </source>
</evidence>
<dbReference type="PRINTS" id="PR00449">
    <property type="entry name" value="RASTRNSFRMNG"/>
</dbReference>
<dbReference type="GO" id="GO:0005634">
    <property type="term" value="C:nucleus"/>
    <property type="evidence" value="ECO:0007669"/>
    <property type="project" value="TreeGrafter"/>
</dbReference>
<dbReference type="PANTHER" id="PTHR14932">
    <property type="entry name" value="RAS GTPASE-RELATED"/>
    <property type="match status" value="1"/>
</dbReference>